<reference evidence="3 4" key="1">
    <citation type="submission" date="2012-12" db="EMBL/GenBank/DDBJ databases">
        <title>Genome Assembly of Photobacterium sp. AK15.</title>
        <authorList>
            <person name="Khatri I."/>
            <person name="Vaidya B."/>
            <person name="Srinivas T.N.R."/>
            <person name="Subramanian S."/>
            <person name="Pinnaka A."/>
        </authorList>
    </citation>
    <scope>NUCLEOTIDE SEQUENCE [LARGE SCALE GENOMIC DNA]</scope>
    <source>
        <strain evidence="3 4">AK15</strain>
    </source>
</reference>
<feature type="transmembrane region" description="Helical" evidence="1">
    <location>
        <begin position="329"/>
        <end position="352"/>
    </location>
</feature>
<proteinExistence type="predicted"/>
<dbReference type="Proteomes" id="UP000011134">
    <property type="component" value="Unassembled WGS sequence"/>
</dbReference>
<feature type="transmembrane region" description="Helical" evidence="1">
    <location>
        <begin position="54"/>
        <end position="78"/>
    </location>
</feature>
<protein>
    <submittedName>
        <fullName evidence="3">Acyltransferase 3</fullName>
    </submittedName>
</protein>
<dbReference type="PANTHER" id="PTHR23028:SF53">
    <property type="entry name" value="ACYL_TRANSF_3 DOMAIN-CONTAINING PROTEIN"/>
    <property type="match status" value="1"/>
</dbReference>
<dbReference type="Pfam" id="PF01757">
    <property type="entry name" value="Acyl_transf_3"/>
    <property type="match status" value="1"/>
</dbReference>
<feature type="transmembrane region" description="Helical" evidence="1">
    <location>
        <begin position="291"/>
        <end position="309"/>
    </location>
</feature>
<dbReference type="OrthoDB" id="9767863at2"/>
<dbReference type="GO" id="GO:0016020">
    <property type="term" value="C:membrane"/>
    <property type="evidence" value="ECO:0007669"/>
    <property type="project" value="TreeGrafter"/>
</dbReference>
<feature type="transmembrane region" description="Helical" evidence="1">
    <location>
        <begin position="143"/>
        <end position="165"/>
    </location>
</feature>
<name>L8JD95_9GAMM</name>
<feature type="transmembrane region" description="Helical" evidence="1">
    <location>
        <begin position="172"/>
        <end position="193"/>
    </location>
</feature>
<dbReference type="PATRIC" id="fig|1056511.3.peg.1302"/>
<evidence type="ECO:0000313" key="4">
    <source>
        <dbReference type="Proteomes" id="UP000011134"/>
    </source>
</evidence>
<feature type="transmembrane region" description="Helical" evidence="1">
    <location>
        <begin position="12"/>
        <end position="34"/>
    </location>
</feature>
<keyword evidence="3" id="KW-0808">Transferase</keyword>
<dbReference type="GO" id="GO:0000271">
    <property type="term" value="P:polysaccharide biosynthetic process"/>
    <property type="evidence" value="ECO:0007669"/>
    <property type="project" value="TreeGrafter"/>
</dbReference>
<keyword evidence="4" id="KW-1185">Reference proteome</keyword>
<dbReference type="InterPro" id="IPR002656">
    <property type="entry name" value="Acyl_transf_3_dom"/>
</dbReference>
<organism evidence="3 4">
    <name type="scientific">Photobacterium marinum</name>
    <dbReference type="NCBI Taxonomy" id="1056511"/>
    <lineage>
        <taxon>Bacteria</taxon>
        <taxon>Pseudomonadati</taxon>
        <taxon>Pseudomonadota</taxon>
        <taxon>Gammaproteobacteria</taxon>
        <taxon>Vibrionales</taxon>
        <taxon>Vibrionaceae</taxon>
        <taxon>Photobacterium</taxon>
    </lineage>
</organism>
<dbReference type="RefSeq" id="WP_007463732.1">
    <property type="nucleotide sequence ID" value="NZ_AMZO01000006.1"/>
</dbReference>
<feature type="transmembrane region" description="Helical" evidence="1">
    <location>
        <begin position="98"/>
        <end position="123"/>
    </location>
</feature>
<feature type="transmembrane region" description="Helical" evidence="1">
    <location>
        <begin position="229"/>
        <end position="247"/>
    </location>
</feature>
<gene>
    <name evidence="3" type="ORF">C942_04473</name>
</gene>
<feature type="transmembrane region" description="Helical" evidence="1">
    <location>
        <begin position="199"/>
        <end position="220"/>
    </location>
</feature>
<evidence type="ECO:0000313" key="3">
    <source>
        <dbReference type="EMBL" id="ELR66775.1"/>
    </source>
</evidence>
<feature type="transmembrane region" description="Helical" evidence="1">
    <location>
        <begin position="259"/>
        <end position="279"/>
    </location>
</feature>
<keyword evidence="3" id="KW-0012">Acyltransferase</keyword>
<keyword evidence="1" id="KW-0472">Membrane</keyword>
<dbReference type="InterPro" id="IPR050879">
    <property type="entry name" value="Acyltransferase_3"/>
</dbReference>
<feature type="domain" description="Acyltransferase 3" evidence="2">
    <location>
        <begin position="10"/>
        <end position="344"/>
    </location>
</feature>
<keyword evidence="1" id="KW-0812">Transmembrane</keyword>
<sequence>MKSQNVGYMAELDHIRGFAALTILLYHGLHVFSYQLRFNEPFSFNYWIETNNPFMALLVEAHISLSLFMVLSGFIFAYGNTGRDIQYKRFLYNRVLRIYPLMILFLIAGICAFPKAFGLQSFIQTVLMMGNVNGRLDIWPFTAMFWALSVEFQFYLLFPLLMLILNRNGVSFIFALLSLVILLRFIAVMHGASPRDMSYWTLLGRADQFLIGMLVGYILASGKKILHSIYFFIGLIGFVVLAFWFNYQGGWPVNEDWRIFVPTIEAVICICFIIGYCAIAKHLPNFLFDKLTSLGVVSFSVYLWHYVVISTIQKGNWLVVFTNDPYFDAISTTLLLVLPITLVLSSLTWYAIEKPFLSMRCRYN</sequence>
<keyword evidence="1" id="KW-1133">Transmembrane helix</keyword>
<evidence type="ECO:0000256" key="1">
    <source>
        <dbReference type="SAM" id="Phobius"/>
    </source>
</evidence>
<dbReference type="GO" id="GO:0016747">
    <property type="term" value="F:acyltransferase activity, transferring groups other than amino-acyl groups"/>
    <property type="evidence" value="ECO:0007669"/>
    <property type="project" value="InterPro"/>
</dbReference>
<dbReference type="AlphaFoldDB" id="L8JD95"/>
<accession>L8JD95</accession>
<dbReference type="EMBL" id="AMZO01000006">
    <property type="protein sequence ID" value="ELR66775.1"/>
    <property type="molecule type" value="Genomic_DNA"/>
</dbReference>
<comment type="caution">
    <text evidence="3">The sequence shown here is derived from an EMBL/GenBank/DDBJ whole genome shotgun (WGS) entry which is preliminary data.</text>
</comment>
<dbReference type="PANTHER" id="PTHR23028">
    <property type="entry name" value="ACETYLTRANSFERASE"/>
    <property type="match status" value="1"/>
</dbReference>
<evidence type="ECO:0000259" key="2">
    <source>
        <dbReference type="Pfam" id="PF01757"/>
    </source>
</evidence>